<sequence>MPPGCPEETPASWQRRESPRSQEEAALKEDFALPLAASATTSARTPTRWWPTDVCTCAWTTSAPAGFRKVTSNESCNSPACSYALRHTHYHCVTCNCSVLSRAQLASHKHRPAGSGSGSGSGSALPKSEGASGPDPKTHP</sequence>
<dbReference type="GO" id="GO:0000977">
    <property type="term" value="F:RNA polymerase II transcription regulatory region sequence-specific DNA binding"/>
    <property type="evidence" value="ECO:0007669"/>
    <property type="project" value="TreeGrafter"/>
</dbReference>
<evidence type="ECO:0000313" key="3">
    <source>
        <dbReference type="Proteomes" id="UP000008744"/>
    </source>
</evidence>
<feature type="region of interest" description="Disordered" evidence="1">
    <location>
        <begin position="106"/>
        <end position="140"/>
    </location>
</feature>
<proteinExistence type="predicted"/>
<feature type="compositionally biased region" description="Basic and acidic residues" evidence="1">
    <location>
        <begin position="14"/>
        <end position="25"/>
    </location>
</feature>
<dbReference type="HOGENOM" id="CLU_1837179_0_0_1"/>
<evidence type="ECO:0000313" key="2">
    <source>
        <dbReference type="EMBL" id="EDW29412.1"/>
    </source>
</evidence>
<dbReference type="OrthoDB" id="10063916at2759"/>
<name>B4GZI5_DROPE</name>
<dbReference type="EMBL" id="CH479199">
    <property type="protein sequence ID" value="EDW29412.1"/>
    <property type="molecule type" value="Genomic_DNA"/>
</dbReference>
<protein>
    <submittedName>
        <fullName evidence="2">GL22798</fullName>
    </submittedName>
</protein>
<keyword evidence="3" id="KW-1185">Reference proteome</keyword>
<dbReference type="GO" id="GO:0005634">
    <property type="term" value="C:nucleus"/>
    <property type="evidence" value="ECO:0007669"/>
    <property type="project" value="TreeGrafter"/>
</dbReference>
<dbReference type="Proteomes" id="UP000008744">
    <property type="component" value="Unassembled WGS sequence"/>
</dbReference>
<gene>
    <name evidence="2" type="primary">Dper\GL22798</name>
    <name evidence="2" type="ORF">Dper_GL22798</name>
</gene>
<accession>B4GZI5</accession>
<dbReference type="PANTHER" id="PTHR12451:SF0">
    <property type="entry name" value="ZINC FINGER PROTEIN CASTOR HOMOLOG 1"/>
    <property type="match status" value="1"/>
</dbReference>
<dbReference type="PANTHER" id="PTHR12451">
    <property type="entry name" value="TRANSCRIPTION FACTOR CASTOR PROTEIN MING -RELATED"/>
    <property type="match status" value="1"/>
</dbReference>
<dbReference type="eggNOG" id="KOG4377">
    <property type="taxonomic scope" value="Eukaryota"/>
</dbReference>
<dbReference type="AlphaFoldDB" id="B4GZI5"/>
<evidence type="ECO:0000256" key="1">
    <source>
        <dbReference type="SAM" id="MobiDB-lite"/>
    </source>
</evidence>
<dbReference type="GO" id="GO:0045944">
    <property type="term" value="P:positive regulation of transcription by RNA polymerase II"/>
    <property type="evidence" value="ECO:0007669"/>
    <property type="project" value="TreeGrafter"/>
</dbReference>
<feature type="region of interest" description="Disordered" evidence="1">
    <location>
        <begin position="1"/>
        <end position="25"/>
    </location>
</feature>
<dbReference type="GO" id="GO:0000981">
    <property type="term" value="F:DNA-binding transcription factor activity, RNA polymerase II-specific"/>
    <property type="evidence" value="ECO:0007669"/>
    <property type="project" value="TreeGrafter"/>
</dbReference>
<organism evidence="3">
    <name type="scientific">Drosophila persimilis</name>
    <name type="common">Fruit fly</name>
    <dbReference type="NCBI Taxonomy" id="7234"/>
    <lineage>
        <taxon>Eukaryota</taxon>
        <taxon>Metazoa</taxon>
        <taxon>Ecdysozoa</taxon>
        <taxon>Arthropoda</taxon>
        <taxon>Hexapoda</taxon>
        <taxon>Insecta</taxon>
        <taxon>Pterygota</taxon>
        <taxon>Neoptera</taxon>
        <taxon>Endopterygota</taxon>
        <taxon>Diptera</taxon>
        <taxon>Brachycera</taxon>
        <taxon>Muscomorpha</taxon>
        <taxon>Ephydroidea</taxon>
        <taxon>Drosophilidae</taxon>
        <taxon>Drosophila</taxon>
        <taxon>Sophophora</taxon>
    </lineage>
</organism>
<reference evidence="2 3" key="1">
    <citation type="journal article" date="2007" name="Nature">
        <title>Evolution of genes and genomes on the Drosophila phylogeny.</title>
        <authorList>
            <consortium name="Drosophila 12 Genomes Consortium"/>
            <person name="Clark A.G."/>
            <person name="Eisen M.B."/>
            <person name="Smith D.R."/>
            <person name="Bergman C.M."/>
            <person name="Oliver B."/>
            <person name="Markow T.A."/>
            <person name="Kaufman T.C."/>
            <person name="Kellis M."/>
            <person name="Gelbart W."/>
            <person name="Iyer V.N."/>
            <person name="Pollard D.A."/>
            <person name="Sackton T.B."/>
            <person name="Larracuente A.M."/>
            <person name="Singh N.D."/>
            <person name="Abad J.P."/>
            <person name="Abt D.N."/>
            <person name="Adryan B."/>
            <person name="Aguade M."/>
            <person name="Akashi H."/>
            <person name="Anderson W.W."/>
            <person name="Aquadro C.F."/>
            <person name="Ardell D.H."/>
            <person name="Arguello R."/>
            <person name="Artieri C.G."/>
            <person name="Barbash D.A."/>
            <person name="Barker D."/>
            <person name="Barsanti P."/>
            <person name="Batterham P."/>
            <person name="Batzoglou S."/>
            <person name="Begun D."/>
            <person name="Bhutkar A."/>
            <person name="Blanco E."/>
            <person name="Bosak S.A."/>
            <person name="Bradley R.K."/>
            <person name="Brand A.D."/>
            <person name="Brent M.R."/>
            <person name="Brooks A.N."/>
            <person name="Brown R.H."/>
            <person name="Butlin R.K."/>
            <person name="Caggese C."/>
            <person name="Calvi B.R."/>
            <person name="Bernardo de Carvalho A."/>
            <person name="Caspi A."/>
            <person name="Castrezana S."/>
            <person name="Celniker S.E."/>
            <person name="Chang J.L."/>
            <person name="Chapple C."/>
            <person name="Chatterji S."/>
            <person name="Chinwalla A."/>
            <person name="Civetta A."/>
            <person name="Clifton S.W."/>
            <person name="Comeron J.M."/>
            <person name="Costello J.C."/>
            <person name="Coyne J.A."/>
            <person name="Daub J."/>
            <person name="David R.G."/>
            <person name="Delcher A.L."/>
            <person name="Delehaunty K."/>
            <person name="Do C.B."/>
            <person name="Ebling H."/>
            <person name="Edwards K."/>
            <person name="Eickbush T."/>
            <person name="Evans J.D."/>
            <person name="Filipski A."/>
            <person name="Findeiss S."/>
            <person name="Freyhult E."/>
            <person name="Fulton L."/>
            <person name="Fulton R."/>
            <person name="Garcia A.C."/>
            <person name="Gardiner A."/>
            <person name="Garfield D.A."/>
            <person name="Garvin B.E."/>
            <person name="Gibson G."/>
            <person name="Gilbert D."/>
            <person name="Gnerre S."/>
            <person name="Godfrey J."/>
            <person name="Good R."/>
            <person name="Gotea V."/>
            <person name="Gravely B."/>
            <person name="Greenberg A.J."/>
            <person name="Griffiths-Jones S."/>
            <person name="Gross S."/>
            <person name="Guigo R."/>
            <person name="Gustafson E.A."/>
            <person name="Haerty W."/>
            <person name="Hahn M.W."/>
            <person name="Halligan D.L."/>
            <person name="Halpern A.L."/>
            <person name="Halter G.M."/>
            <person name="Han M.V."/>
            <person name="Heger A."/>
            <person name="Hillier L."/>
            <person name="Hinrichs A.S."/>
            <person name="Holmes I."/>
            <person name="Hoskins R.A."/>
            <person name="Hubisz M.J."/>
            <person name="Hultmark D."/>
            <person name="Huntley M.A."/>
            <person name="Jaffe D.B."/>
            <person name="Jagadeeshan S."/>
            <person name="Jeck W.R."/>
            <person name="Johnson J."/>
            <person name="Jones C.D."/>
            <person name="Jordan W.C."/>
            <person name="Karpen G.H."/>
            <person name="Kataoka E."/>
            <person name="Keightley P.D."/>
            <person name="Kheradpour P."/>
            <person name="Kirkness E.F."/>
            <person name="Koerich L.B."/>
            <person name="Kristiansen K."/>
            <person name="Kudrna D."/>
            <person name="Kulathinal R.J."/>
            <person name="Kumar S."/>
            <person name="Kwok R."/>
            <person name="Lander E."/>
            <person name="Langley C.H."/>
            <person name="Lapoint R."/>
            <person name="Lazzaro B.P."/>
            <person name="Lee S.J."/>
            <person name="Levesque L."/>
            <person name="Li R."/>
            <person name="Lin C.F."/>
            <person name="Lin M.F."/>
            <person name="Lindblad-Toh K."/>
            <person name="Llopart A."/>
            <person name="Long M."/>
            <person name="Low L."/>
            <person name="Lozovsky E."/>
            <person name="Lu J."/>
            <person name="Luo M."/>
            <person name="Machado C.A."/>
            <person name="Makalowski W."/>
            <person name="Marzo M."/>
            <person name="Matsuda M."/>
            <person name="Matzkin L."/>
            <person name="McAllister B."/>
            <person name="McBride C.S."/>
            <person name="McKernan B."/>
            <person name="McKernan K."/>
            <person name="Mendez-Lago M."/>
            <person name="Minx P."/>
            <person name="Mollenhauer M.U."/>
            <person name="Montooth K."/>
            <person name="Mount S.M."/>
            <person name="Mu X."/>
            <person name="Myers E."/>
            <person name="Negre B."/>
            <person name="Newfeld S."/>
            <person name="Nielsen R."/>
            <person name="Noor M.A."/>
            <person name="O'Grady P."/>
            <person name="Pachter L."/>
            <person name="Papaceit M."/>
            <person name="Parisi M.J."/>
            <person name="Parisi M."/>
            <person name="Parts L."/>
            <person name="Pedersen J.S."/>
            <person name="Pesole G."/>
            <person name="Phillippy A.M."/>
            <person name="Ponting C.P."/>
            <person name="Pop M."/>
            <person name="Porcelli D."/>
            <person name="Powell J.R."/>
            <person name="Prohaska S."/>
            <person name="Pruitt K."/>
            <person name="Puig M."/>
            <person name="Quesneville H."/>
            <person name="Ram K.R."/>
            <person name="Rand D."/>
            <person name="Rasmussen M.D."/>
            <person name="Reed L.K."/>
            <person name="Reenan R."/>
            <person name="Reily A."/>
            <person name="Remington K.A."/>
            <person name="Rieger T.T."/>
            <person name="Ritchie M.G."/>
            <person name="Robin C."/>
            <person name="Rogers Y.H."/>
            <person name="Rohde C."/>
            <person name="Rozas J."/>
            <person name="Rubenfield M.J."/>
            <person name="Ruiz A."/>
            <person name="Russo S."/>
            <person name="Salzberg S.L."/>
            <person name="Sanchez-Gracia A."/>
            <person name="Saranga D.J."/>
            <person name="Sato H."/>
            <person name="Schaeffer S.W."/>
            <person name="Schatz M.C."/>
            <person name="Schlenke T."/>
            <person name="Schwartz R."/>
            <person name="Segarra C."/>
            <person name="Singh R.S."/>
            <person name="Sirot L."/>
            <person name="Sirota M."/>
            <person name="Sisneros N.B."/>
            <person name="Smith C.D."/>
            <person name="Smith T.F."/>
            <person name="Spieth J."/>
            <person name="Stage D.E."/>
            <person name="Stark A."/>
            <person name="Stephan W."/>
            <person name="Strausberg R.L."/>
            <person name="Strempel S."/>
            <person name="Sturgill D."/>
            <person name="Sutton G."/>
            <person name="Sutton G.G."/>
            <person name="Tao W."/>
            <person name="Teichmann S."/>
            <person name="Tobari Y.N."/>
            <person name="Tomimura Y."/>
            <person name="Tsolas J.M."/>
            <person name="Valente V.L."/>
            <person name="Venter E."/>
            <person name="Venter J.C."/>
            <person name="Vicario S."/>
            <person name="Vieira F.G."/>
            <person name="Vilella A.J."/>
            <person name="Villasante A."/>
            <person name="Walenz B."/>
            <person name="Wang J."/>
            <person name="Wasserman M."/>
            <person name="Watts T."/>
            <person name="Wilson D."/>
            <person name="Wilson R.K."/>
            <person name="Wing R.A."/>
            <person name="Wolfner M.F."/>
            <person name="Wong A."/>
            <person name="Wong G.K."/>
            <person name="Wu C.I."/>
            <person name="Wu G."/>
            <person name="Yamamoto D."/>
            <person name="Yang H.P."/>
            <person name="Yang S.P."/>
            <person name="Yorke J.A."/>
            <person name="Yoshida K."/>
            <person name="Zdobnov E."/>
            <person name="Zhang P."/>
            <person name="Zhang Y."/>
            <person name="Zimin A.V."/>
            <person name="Baldwin J."/>
            <person name="Abdouelleil A."/>
            <person name="Abdulkadir J."/>
            <person name="Abebe A."/>
            <person name="Abera B."/>
            <person name="Abreu J."/>
            <person name="Acer S.C."/>
            <person name="Aftuck L."/>
            <person name="Alexander A."/>
            <person name="An P."/>
            <person name="Anderson E."/>
            <person name="Anderson S."/>
            <person name="Arachi H."/>
            <person name="Azer M."/>
            <person name="Bachantsang P."/>
            <person name="Barry A."/>
            <person name="Bayul T."/>
            <person name="Berlin A."/>
            <person name="Bessette D."/>
            <person name="Bloom T."/>
            <person name="Blye J."/>
            <person name="Boguslavskiy L."/>
            <person name="Bonnet C."/>
            <person name="Boukhgalter B."/>
            <person name="Bourzgui I."/>
            <person name="Brown A."/>
            <person name="Cahill P."/>
            <person name="Channer S."/>
            <person name="Cheshatsang Y."/>
            <person name="Chuda L."/>
            <person name="Citroen M."/>
            <person name="Collymore A."/>
            <person name="Cooke P."/>
            <person name="Costello M."/>
            <person name="D'Aco K."/>
            <person name="Daza R."/>
            <person name="De Haan G."/>
            <person name="DeGray S."/>
            <person name="DeMaso C."/>
            <person name="Dhargay N."/>
            <person name="Dooley K."/>
            <person name="Dooley E."/>
            <person name="Doricent M."/>
            <person name="Dorje P."/>
            <person name="Dorjee K."/>
            <person name="Dupes A."/>
            <person name="Elong R."/>
            <person name="Falk J."/>
            <person name="Farina A."/>
            <person name="Faro S."/>
            <person name="Ferguson D."/>
            <person name="Fisher S."/>
            <person name="Foley C.D."/>
            <person name="Franke A."/>
            <person name="Friedrich D."/>
            <person name="Gadbois L."/>
            <person name="Gearin G."/>
            <person name="Gearin C.R."/>
            <person name="Giannoukos G."/>
            <person name="Goode T."/>
            <person name="Graham J."/>
            <person name="Grandbois E."/>
            <person name="Grewal S."/>
            <person name="Gyaltsen K."/>
            <person name="Hafez N."/>
            <person name="Hagos B."/>
            <person name="Hall J."/>
            <person name="Henson C."/>
            <person name="Hollinger A."/>
            <person name="Honan T."/>
            <person name="Huard M.D."/>
            <person name="Hughes L."/>
            <person name="Hurhula B."/>
            <person name="Husby M.E."/>
            <person name="Kamat A."/>
            <person name="Kanga B."/>
            <person name="Kashin S."/>
            <person name="Khazanovich D."/>
            <person name="Kisner P."/>
            <person name="Lance K."/>
            <person name="Lara M."/>
            <person name="Lee W."/>
            <person name="Lennon N."/>
            <person name="Letendre F."/>
            <person name="LeVine R."/>
            <person name="Lipovsky A."/>
            <person name="Liu X."/>
            <person name="Liu J."/>
            <person name="Liu S."/>
            <person name="Lokyitsang T."/>
            <person name="Lokyitsang Y."/>
            <person name="Lubonja R."/>
            <person name="Lui A."/>
            <person name="MacDonald P."/>
            <person name="Magnisalis V."/>
            <person name="Maru K."/>
            <person name="Matthews C."/>
            <person name="McCusker W."/>
            <person name="McDonough S."/>
            <person name="Mehta T."/>
            <person name="Meldrim J."/>
            <person name="Meneus L."/>
            <person name="Mihai O."/>
            <person name="Mihalev A."/>
            <person name="Mihova T."/>
            <person name="Mittelman R."/>
            <person name="Mlenga V."/>
            <person name="Montmayeur A."/>
            <person name="Mulrain L."/>
            <person name="Navidi A."/>
            <person name="Naylor J."/>
            <person name="Negash T."/>
            <person name="Nguyen T."/>
            <person name="Nguyen N."/>
            <person name="Nicol R."/>
            <person name="Norbu C."/>
            <person name="Norbu N."/>
            <person name="Novod N."/>
            <person name="O'Neill B."/>
            <person name="Osman S."/>
            <person name="Markiewicz E."/>
            <person name="Oyono O.L."/>
            <person name="Patti C."/>
            <person name="Phunkhang P."/>
            <person name="Pierre F."/>
            <person name="Priest M."/>
            <person name="Raghuraman S."/>
            <person name="Rege F."/>
            <person name="Reyes R."/>
            <person name="Rise C."/>
            <person name="Rogov P."/>
            <person name="Ross K."/>
            <person name="Ryan E."/>
            <person name="Settipalli S."/>
            <person name="Shea T."/>
            <person name="Sherpa N."/>
            <person name="Shi L."/>
            <person name="Shih D."/>
            <person name="Sparrow T."/>
            <person name="Spaulding J."/>
            <person name="Stalker J."/>
            <person name="Stange-Thomann N."/>
            <person name="Stavropoulos S."/>
            <person name="Stone C."/>
            <person name="Strader C."/>
            <person name="Tesfaye S."/>
            <person name="Thomson T."/>
            <person name="Thoulutsang Y."/>
            <person name="Thoulutsang D."/>
            <person name="Topham K."/>
            <person name="Topping I."/>
            <person name="Tsamla T."/>
            <person name="Vassiliev H."/>
            <person name="Vo A."/>
            <person name="Wangchuk T."/>
            <person name="Wangdi T."/>
            <person name="Weiand M."/>
            <person name="Wilkinson J."/>
            <person name="Wilson A."/>
            <person name="Yadav S."/>
            <person name="Young G."/>
            <person name="Yu Q."/>
            <person name="Zembek L."/>
            <person name="Zhong D."/>
            <person name="Zimmer A."/>
            <person name="Zwirko Z."/>
            <person name="Jaffe D.B."/>
            <person name="Alvarez P."/>
            <person name="Brockman W."/>
            <person name="Butler J."/>
            <person name="Chin C."/>
            <person name="Gnerre S."/>
            <person name="Grabherr M."/>
            <person name="Kleber M."/>
            <person name="Mauceli E."/>
            <person name="MacCallum I."/>
        </authorList>
    </citation>
    <scope>NUCLEOTIDE SEQUENCE [LARGE SCALE GENOMIC DNA]</scope>
    <source>
        <strain evidence="3">MSH-3 / Tucson 14011-0111.49</strain>
    </source>
</reference>
<dbReference type="GO" id="GO:0045664">
    <property type="term" value="P:regulation of neuron differentiation"/>
    <property type="evidence" value="ECO:0007669"/>
    <property type="project" value="TreeGrafter"/>
</dbReference>
<dbReference type="InterPro" id="IPR040373">
    <property type="entry name" value="CASZ1"/>
</dbReference>